<reference evidence="8 9" key="1">
    <citation type="submission" date="2019-02" db="EMBL/GenBank/DDBJ databases">
        <title>Deep-cultivation of Planctomycetes and their phenomic and genomic characterization uncovers novel biology.</title>
        <authorList>
            <person name="Wiegand S."/>
            <person name="Jogler M."/>
            <person name="Boedeker C."/>
            <person name="Pinto D."/>
            <person name="Vollmers J."/>
            <person name="Rivas-Marin E."/>
            <person name="Kohn T."/>
            <person name="Peeters S.H."/>
            <person name="Heuer A."/>
            <person name="Rast P."/>
            <person name="Oberbeckmann S."/>
            <person name="Bunk B."/>
            <person name="Jeske O."/>
            <person name="Meyerdierks A."/>
            <person name="Storesund J.E."/>
            <person name="Kallscheuer N."/>
            <person name="Luecker S."/>
            <person name="Lage O.M."/>
            <person name="Pohl T."/>
            <person name="Merkel B.J."/>
            <person name="Hornburger P."/>
            <person name="Mueller R.-W."/>
            <person name="Bruemmer F."/>
            <person name="Labrenz M."/>
            <person name="Spormann A.M."/>
            <person name="Op den Camp H."/>
            <person name="Overmann J."/>
            <person name="Amann R."/>
            <person name="Jetten M.S.M."/>
            <person name="Mascher T."/>
            <person name="Medema M.H."/>
            <person name="Devos D.P."/>
            <person name="Kaster A.-K."/>
            <person name="Ovreas L."/>
            <person name="Rohde M."/>
            <person name="Galperin M.Y."/>
            <person name="Jogler C."/>
        </authorList>
    </citation>
    <scope>NUCLEOTIDE SEQUENCE [LARGE SCALE GENOMIC DNA]</scope>
    <source>
        <strain evidence="8 9">ETA_A8</strain>
    </source>
</reference>
<evidence type="ECO:0000256" key="1">
    <source>
        <dbReference type="ARBA" id="ARBA00010641"/>
    </source>
</evidence>
<organism evidence="8 9">
    <name type="scientific">Anatilimnocola aggregata</name>
    <dbReference type="NCBI Taxonomy" id="2528021"/>
    <lineage>
        <taxon>Bacteria</taxon>
        <taxon>Pseudomonadati</taxon>
        <taxon>Planctomycetota</taxon>
        <taxon>Planctomycetia</taxon>
        <taxon>Pirellulales</taxon>
        <taxon>Pirellulaceae</taxon>
        <taxon>Anatilimnocola</taxon>
    </lineage>
</organism>
<evidence type="ECO:0000256" key="3">
    <source>
        <dbReference type="ARBA" id="ARBA00023082"/>
    </source>
</evidence>
<dbReference type="Pfam" id="PF08281">
    <property type="entry name" value="Sigma70_r4_2"/>
    <property type="match status" value="1"/>
</dbReference>
<dbReference type="Pfam" id="PF04542">
    <property type="entry name" value="Sigma70_r2"/>
    <property type="match status" value="1"/>
</dbReference>
<feature type="domain" description="RNA polymerase sigma-70 region 2" evidence="6">
    <location>
        <begin position="17"/>
        <end position="77"/>
    </location>
</feature>
<sequence>METTLAPIDWQAALAVHDRWLRTVVLARVQEPQAVDDVMQEVALAAVRQAAPLADVAKLAPWLYQLAVRQSLLYRRKCGRGRRLLAGVFERTREAQVTERSHPLAWLLAGERQALVRRALQVLPARDAQILLLKYTEDWNYHQIAGHLGCSHSAVETRLHRARQRLRTALLQLNSEIMT</sequence>
<dbReference type="PANTHER" id="PTHR43133:SF8">
    <property type="entry name" value="RNA POLYMERASE SIGMA FACTOR HI_1459-RELATED"/>
    <property type="match status" value="1"/>
</dbReference>
<dbReference type="Proteomes" id="UP000315017">
    <property type="component" value="Chromosome"/>
</dbReference>
<evidence type="ECO:0000256" key="2">
    <source>
        <dbReference type="ARBA" id="ARBA00023015"/>
    </source>
</evidence>
<name>A0A517YEW8_9BACT</name>
<dbReference type="GO" id="GO:0016987">
    <property type="term" value="F:sigma factor activity"/>
    <property type="evidence" value="ECO:0007669"/>
    <property type="project" value="UniProtKB-KW"/>
</dbReference>
<evidence type="ECO:0000259" key="6">
    <source>
        <dbReference type="Pfam" id="PF04542"/>
    </source>
</evidence>
<keyword evidence="4" id="KW-0238">DNA-binding</keyword>
<dbReference type="InterPro" id="IPR039425">
    <property type="entry name" value="RNA_pol_sigma-70-like"/>
</dbReference>
<dbReference type="EMBL" id="CP036274">
    <property type="protein sequence ID" value="QDU28769.1"/>
    <property type="molecule type" value="Genomic_DNA"/>
</dbReference>
<keyword evidence="5" id="KW-0804">Transcription</keyword>
<accession>A0A517YEW8</accession>
<dbReference type="InterPro" id="IPR014284">
    <property type="entry name" value="RNA_pol_sigma-70_dom"/>
</dbReference>
<keyword evidence="9" id="KW-1185">Reference proteome</keyword>
<evidence type="ECO:0000256" key="4">
    <source>
        <dbReference type="ARBA" id="ARBA00023125"/>
    </source>
</evidence>
<dbReference type="GO" id="GO:0006352">
    <property type="term" value="P:DNA-templated transcription initiation"/>
    <property type="evidence" value="ECO:0007669"/>
    <property type="project" value="InterPro"/>
</dbReference>
<dbReference type="Gene3D" id="1.10.1740.10">
    <property type="match status" value="1"/>
</dbReference>
<dbReference type="RefSeq" id="WP_238397418.1">
    <property type="nucleotide sequence ID" value="NZ_CP036274.1"/>
</dbReference>
<dbReference type="CDD" id="cd06171">
    <property type="entry name" value="Sigma70_r4"/>
    <property type="match status" value="1"/>
</dbReference>
<proteinExistence type="inferred from homology"/>
<dbReference type="SUPFAM" id="SSF88946">
    <property type="entry name" value="Sigma2 domain of RNA polymerase sigma factors"/>
    <property type="match status" value="1"/>
</dbReference>
<keyword evidence="2" id="KW-0805">Transcription regulation</keyword>
<dbReference type="PANTHER" id="PTHR43133">
    <property type="entry name" value="RNA POLYMERASE ECF-TYPE SIGMA FACTO"/>
    <property type="match status" value="1"/>
</dbReference>
<dbReference type="KEGG" id="aagg:ETAA8_38740"/>
<evidence type="ECO:0000256" key="5">
    <source>
        <dbReference type="ARBA" id="ARBA00023163"/>
    </source>
</evidence>
<protein>
    <submittedName>
        <fullName evidence="8">ECF RNA polymerase sigma factor SigL</fullName>
    </submittedName>
</protein>
<dbReference type="InterPro" id="IPR013324">
    <property type="entry name" value="RNA_pol_sigma_r3/r4-like"/>
</dbReference>
<gene>
    <name evidence="8" type="primary">sigL_2</name>
    <name evidence="8" type="ORF">ETAA8_38740</name>
</gene>
<dbReference type="InterPro" id="IPR013325">
    <property type="entry name" value="RNA_pol_sigma_r2"/>
</dbReference>
<evidence type="ECO:0000313" key="9">
    <source>
        <dbReference type="Proteomes" id="UP000315017"/>
    </source>
</evidence>
<dbReference type="AlphaFoldDB" id="A0A517YEW8"/>
<dbReference type="InterPro" id="IPR007627">
    <property type="entry name" value="RNA_pol_sigma70_r2"/>
</dbReference>
<feature type="domain" description="RNA polymerase sigma factor 70 region 4 type 2" evidence="7">
    <location>
        <begin position="115"/>
        <end position="166"/>
    </location>
</feature>
<dbReference type="NCBIfam" id="TIGR02937">
    <property type="entry name" value="sigma70-ECF"/>
    <property type="match status" value="1"/>
</dbReference>
<evidence type="ECO:0000313" key="8">
    <source>
        <dbReference type="EMBL" id="QDU28769.1"/>
    </source>
</evidence>
<keyword evidence="3" id="KW-0731">Sigma factor</keyword>
<dbReference type="GO" id="GO:0003677">
    <property type="term" value="F:DNA binding"/>
    <property type="evidence" value="ECO:0007669"/>
    <property type="project" value="UniProtKB-KW"/>
</dbReference>
<dbReference type="SUPFAM" id="SSF88659">
    <property type="entry name" value="Sigma3 and sigma4 domains of RNA polymerase sigma factors"/>
    <property type="match status" value="1"/>
</dbReference>
<comment type="similarity">
    <text evidence="1">Belongs to the sigma-70 factor family. ECF subfamily.</text>
</comment>
<dbReference type="InterPro" id="IPR036388">
    <property type="entry name" value="WH-like_DNA-bd_sf"/>
</dbReference>
<dbReference type="Gene3D" id="1.10.10.10">
    <property type="entry name" value="Winged helix-like DNA-binding domain superfamily/Winged helix DNA-binding domain"/>
    <property type="match status" value="1"/>
</dbReference>
<evidence type="ECO:0000259" key="7">
    <source>
        <dbReference type="Pfam" id="PF08281"/>
    </source>
</evidence>
<dbReference type="InterPro" id="IPR013249">
    <property type="entry name" value="RNA_pol_sigma70_r4_t2"/>
</dbReference>